<name>A0A1X0QKZ1_9MICR</name>
<sequence length="925" mass="106700">MESQLRELFLHTLSPIEDVRIRAETELNKIQKDPNVLLAILQLCLHDSDPVVKASSSLFIANKVKDFYKDKELEQFISYLEKHLVNMICSTKDRVVLGSLTKMTIALFDNASTENILIFLDAAGEKLMTNDSNNIEGGLLIYENVFNSDSFKVDRKVMCEIMFNRYDKTLISILENSIRSNNLEIVGKCMMLFRNGYSLFGIPSNLTSISTYTKIMGIALQIINLTGDSKELLFSKKWAFKFLYKTFNKGIRKEFNDDKLNDFMRSEDVINTMLNVFGNCIGNFQSKLNTMKPDEEEIFLTTAKFFEFIFKRTKLKGYVINHAATLLNSFIIPGCAYTDEIESLFELDIKKYLQERYSYSLNDLREGLGDLFLKMIDSNDDVRNNLLPLLVDRLRNSEIDCKTKYGILGLLVISQKQLKSAIGKDQFDIFIMQTIFLLLHSSELFLVSQALYFIAYIEDCVLDSKFSYEQMTFIYNLIEHQNEIIKVEACLATSFFFENQELRPYISEMIPGILSKIIVFNRSYFLDSLNEFMTIIVESFPENIQKFSLQFSEQIIGSLQSILADEDKFILAAEYILLLVNLVDSNDDFKSVNLIFDRCYNLISEIFTNLYVNVFQEALELIDSFIFKLELVNDKMNHLFKLILFTDLEEIILYDNESLSLIDNFVSYAPDHYLDTQVLVRIVDYIKYLTSSAVEYDELDLNLACDILISMLLYKGKYIAETNPLFISHSIDRIIKVLPNIIVDDYKSLILCLEVIMTAFLVAPNLTVTKMSELGQSLDGFLKICVENQIKFCRVIDKKIFILFMVFLFKQSFTVDTRLINVNYAFTEVFTTLPGAIKRRELLERKERSSDQDENLLESDVYGQYIEENLGETTAIDSLNVYEIVAEAINNPVTGSFGEECFKSMSDITKTKIFNTISNEISKKK</sequence>
<comment type="caution">
    <text evidence="4">The sequence shown here is derived from an EMBL/GenBank/DDBJ whole genome shotgun (WGS) entry which is preliminary data.</text>
</comment>
<reference evidence="4 5" key="1">
    <citation type="journal article" date="2017" name="Environ. Microbiol.">
        <title>Decay of the glycolytic pathway and adaptation to intranuclear parasitism within Enterocytozoonidae microsporidia.</title>
        <authorList>
            <person name="Wiredu Boakye D."/>
            <person name="Jaroenlak P."/>
            <person name="Prachumwat A."/>
            <person name="Williams T.A."/>
            <person name="Bateman K.S."/>
            <person name="Itsathitphaisarn O."/>
            <person name="Sritunyalucksana K."/>
            <person name="Paszkiewicz K.H."/>
            <person name="Moore K.A."/>
            <person name="Stentiford G.D."/>
            <person name="Williams B.A."/>
        </authorList>
    </citation>
    <scope>NUCLEOTIDE SEQUENCE [LARGE SCALE GENOMIC DNA]</scope>
    <source>
        <strain evidence="5">canceri</strain>
    </source>
</reference>
<evidence type="ECO:0000313" key="4">
    <source>
        <dbReference type="EMBL" id="ORE00439.1"/>
    </source>
</evidence>
<evidence type="ECO:0000256" key="2">
    <source>
        <dbReference type="ARBA" id="ARBA00022490"/>
    </source>
</evidence>
<dbReference type="EMBL" id="LTAI01000020">
    <property type="protein sequence ID" value="ORE00439.1"/>
    <property type="molecule type" value="Genomic_DNA"/>
</dbReference>
<dbReference type="GO" id="GO:0005829">
    <property type="term" value="C:cytosol"/>
    <property type="evidence" value="ECO:0007669"/>
    <property type="project" value="TreeGrafter"/>
</dbReference>
<dbReference type="Proteomes" id="UP000192501">
    <property type="component" value="Unassembled WGS sequence"/>
</dbReference>
<proteinExistence type="predicted"/>
<keyword evidence="2" id="KW-0963">Cytoplasm</keyword>
<dbReference type="VEuPathDB" id="MicrosporidiaDB:A0H76_865"/>
<keyword evidence="3" id="KW-0653">Protein transport</keyword>
<evidence type="ECO:0000313" key="5">
    <source>
        <dbReference type="Proteomes" id="UP000192501"/>
    </source>
</evidence>
<evidence type="ECO:0000256" key="3">
    <source>
        <dbReference type="ARBA" id="ARBA00022927"/>
    </source>
</evidence>
<organism evidence="4 5">
    <name type="scientific">Hepatospora eriocheir</name>
    <dbReference type="NCBI Taxonomy" id="1081669"/>
    <lineage>
        <taxon>Eukaryota</taxon>
        <taxon>Fungi</taxon>
        <taxon>Fungi incertae sedis</taxon>
        <taxon>Microsporidia</taxon>
        <taxon>Hepatosporidae</taxon>
        <taxon>Hepatospora</taxon>
    </lineage>
</organism>
<keyword evidence="3" id="KW-0813">Transport</keyword>
<dbReference type="InterPro" id="IPR016024">
    <property type="entry name" value="ARM-type_fold"/>
</dbReference>
<gene>
    <name evidence="4" type="primary">IMPO</name>
    <name evidence="4" type="ORF">A0H76_865</name>
</gene>
<evidence type="ECO:0000256" key="1">
    <source>
        <dbReference type="ARBA" id="ARBA00004496"/>
    </source>
</evidence>
<dbReference type="PANTHER" id="PTHR10997">
    <property type="entry name" value="IMPORTIN-7, 8, 11"/>
    <property type="match status" value="1"/>
</dbReference>
<dbReference type="SUPFAM" id="SSF48371">
    <property type="entry name" value="ARM repeat"/>
    <property type="match status" value="1"/>
</dbReference>
<dbReference type="VEuPathDB" id="MicrosporidiaDB:HERIO_649"/>
<dbReference type="GO" id="GO:0005635">
    <property type="term" value="C:nuclear envelope"/>
    <property type="evidence" value="ECO:0007669"/>
    <property type="project" value="TreeGrafter"/>
</dbReference>
<protein>
    <submittedName>
        <fullName evidence="4">IMPO</fullName>
    </submittedName>
</protein>
<dbReference type="InterPro" id="IPR011989">
    <property type="entry name" value="ARM-like"/>
</dbReference>
<accession>A0A1X0QKZ1</accession>
<dbReference type="AlphaFoldDB" id="A0A1X0QKZ1"/>
<dbReference type="PANTHER" id="PTHR10997:SF18">
    <property type="entry name" value="D-IMPORTIN 7_RANBP7"/>
    <property type="match status" value="1"/>
</dbReference>
<dbReference type="VEuPathDB" id="MicrosporidiaDB:HERIO_650"/>
<dbReference type="Gene3D" id="1.25.10.10">
    <property type="entry name" value="Leucine-rich Repeat Variant"/>
    <property type="match status" value="1"/>
</dbReference>
<dbReference type="GO" id="GO:0006606">
    <property type="term" value="P:protein import into nucleus"/>
    <property type="evidence" value="ECO:0007669"/>
    <property type="project" value="TreeGrafter"/>
</dbReference>
<comment type="subcellular location">
    <subcellularLocation>
        <location evidence="1">Cytoplasm</location>
    </subcellularLocation>
</comment>